<evidence type="ECO:0000313" key="7">
    <source>
        <dbReference type="EMBL" id="MBO3739370.1"/>
    </source>
</evidence>
<evidence type="ECO:0000256" key="2">
    <source>
        <dbReference type="ARBA" id="ARBA00022741"/>
    </source>
</evidence>
<accession>A0ABS3UKU7</accession>
<feature type="region of interest" description="Disordered" evidence="4">
    <location>
        <begin position="375"/>
        <end position="408"/>
    </location>
</feature>
<reference evidence="7 8" key="1">
    <citation type="submission" date="2021-03" db="EMBL/GenBank/DDBJ databases">
        <title>Actinoplanes flavus sp. nov., a novel actinomycete isolated from Coconut Palm rhizosphere soil.</title>
        <authorList>
            <person name="Luo X."/>
        </authorList>
    </citation>
    <scope>NUCLEOTIDE SEQUENCE [LARGE SCALE GENOMIC DNA]</scope>
    <source>
        <strain evidence="7 8">NEAU-H7</strain>
    </source>
</reference>
<keyword evidence="5" id="KW-0812">Transmembrane</keyword>
<dbReference type="GO" id="GO:0016301">
    <property type="term" value="F:kinase activity"/>
    <property type="evidence" value="ECO:0007669"/>
    <property type="project" value="UniProtKB-KW"/>
</dbReference>
<dbReference type="SUPFAM" id="SSF56112">
    <property type="entry name" value="Protein kinase-like (PK-like)"/>
    <property type="match status" value="1"/>
</dbReference>
<evidence type="ECO:0000259" key="6">
    <source>
        <dbReference type="PROSITE" id="PS50011"/>
    </source>
</evidence>
<feature type="transmembrane region" description="Helical" evidence="5">
    <location>
        <begin position="347"/>
        <end position="369"/>
    </location>
</feature>
<dbReference type="InterPro" id="IPR051931">
    <property type="entry name" value="PAK3-like"/>
</dbReference>
<keyword evidence="3" id="KW-0067">ATP-binding</keyword>
<gene>
    <name evidence="7" type="ORF">J5X75_17785</name>
</gene>
<dbReference type="SMART" id="SM00220">
    <property type="entry name" value="S_TKc"/>
    <property type="match status" value="1"/>
</dbReference>
<dbReference type="InterPro" id="IPR000719">
    <property type="entry name" value="Prot_kinase_dom"/>
</dbReference>
<feature type="region of interest" description="Disordered" evidence="4">
    <location>
        <begin position="315"/>
        <end position="342"/>
    </location>
</feature>
<feature type="region of interest" description="Disordered" evidence="4">
    <location>
        <begin position="255"/>
        <end position="275"/>
    </location>
</feature>
<name>A0ABS3UKU7_9ACTN</name>
<dbReference type="Pfam" id="PF00069">
    <property type="entry name" value="Pkinase"/>
    <property type="match status" value="1"/>
</dbReference>
<dbReference type="PROSITE" id="PS50011">
    <property type="entry name" value="PROTEIN_KINASE_DOM"/>
    <property type="match status" value="1"/>
</dbReference>
<keyword evidence="8" id="KW-1185">Reference proteome</keyword>
<dbReference type="EMBL" id="JAGFNS010000011">
    <property type="protein sequence ID" value="MBO3739370.1"/>
    <property type="molecule type" value="Genomic_DNA"/>
</dbReference>
<evidence type="ECO:0000256" key="5">
    <source>
        <dbReference type="SAM" id="Phobius"/>
    </source>
</evidence>
<keyword evidence="5" id="KW-1133">Transmembrane helix</keyword>
<feature type="compositionally biased region" description="Polar residues" evidence="4">
    <location>
        <begin position="375"/>
        <end position="384"/>
    </location>
</feature>
<organism evidence="7 8">
    <name type="scientific">Actinoplanes flavus</name>
    <dbReference type="NCBI Taxonomy" id="2820290"/>
    <lineage>
        <taxon>Bacteria</taxon>
        <taxon>Bacillati</taxon>
        <taxon>Actinomycetota</taxon>
        <taxon>Actinomycetes</taxon>
        <taxon>Micromonosporales</taxon>
        <taxon>Micromonosporaceae</taxon>
        <taxon>Actinoplanes</taxon>
    </lineage>
</organism>
<dbReference type="CDD" id="cd13973">
    <property type="entry name" value="PK_MviN-like"/>
    <property type="match status" value="1"/>
</dbReference>
<dbReference type="PANTHER" id="PTHR45832:SF22">
    <property type="entry name" value="SERINE_THREONINE-PROTEIN KINASE SAMKA-RELATED"/>
    <property type="match status" value="1"/>
</dbReference>
<evidence type="ECO:0000256" key="1">
    <source>
        <dbReference type="ARBA" id="ARBA00008874"/>
    </source>
</evidence>
<proteinExistence type="inferred from homology"/>
<evidence type="ECO:0000256" key="4">
    <source>
        <dbReference type="SAM" id="MobiDB-lite"/>
    </source>
</evidence>
<comment type="similarity">
    <text evidence="1">Belongs to the protein kinase superfamily. STE Ser/Thr protein kinase family. STE20 subfamily.</text>
</comment>
<dbReference type="InterPro" id="IPR011009">
    <property type="entry name" value="Kinase-like_dom_sf"/>
</dbReference>
<keyword evidence="5" id="KW-0472">Membrane</keyword>
<dbReference type="Proteomes" id="UP000679690">
    <property type="component" value="Unassembled WGS sequence"/>
</dbReference>
<protein>
    <submittedName>
        <fullName evidence="7">Protein kinase family protein</fullName>
    </submittedName>
</protein>
<comment type="caution">
    <text evidence="7">The sequence shown here is derived from an EMBL/GenBank/DDBJ whole genome shotgun (WGS) entry which is preliminary data.</text>
</comment>
<keyword evidence="2" id="KW-0547">Nucleotide-binding</keyword>
<feature type="domain" description="Protein kinase" evidence="6">
    <location>
        <begin position="65"/>
        <end position="452"/>
    </location>
</feature>
<dbReference type="Gene3D" id="3.30.200.20">
    <property type="entry name" value="Phosphorylase Kinase, domain 1"/>
    <property type="match status" value="1"/>
</dbReference>
<dbReference type="Gene3D" id="2.60.120.260">
    <property type="entry name" value="Galactose-binding domain-like"/>
    <property type="match status" value="1"/>
</dbReference>
<keyword evidence="7" id="KW-0418">Kinase</keyword>
<dbReference type="Gene3D" id="1.10.510.10">
    <property type="entry name" value="Transferase(Phosphotransferase) domain 1"/>
    <property type="match status" value="1"/>
</dbReference>
<keyword evidence="7" id="KW-0808">Transferase</keyword>
<evidence type="ECO:0000256" key="3">
    <source>
        <dbReference type="ARBA" id="ARBA00022840"/>
    </source>
</evidence>
<evidence type="ECO:0000313" key="8">
    <source>
        <dbReference type="Proteomes" id="UP000679690"/>
    </source>
</evidence>
<sequence>MPRRGDDLPDHGRVRVWSVSACAPEPRVVQCPRLQHPEKHTEECTTEGGLVTQVGEGHETAADGAGPVMTFGAPAVGEILAERYQLEQHVNNDSAGRQVWRGIDVILRRAVAVVLRHPGGDSATEMLQAAVAASRVIHPNLVGVYDAIDEQERAYVVREWVDGESLRDLIGAEGPLDPARAIAIAHSVADALTAVHATGMVHGNVHPGSTLIADDGRVVLADARADAADSTESDVRAVGGILYFALTGHWPHTEVGRSGLPDANRDSSGNPAAPRQIRAGVPAYLDDLTMDLLDRRVAAPASDALTAELGRLDAASEEDEFEDVGPLRFVQGGSSGSSEPVRSAPKILLGVGALVVIAIIGLIFGINAINDTSSNADSGQSTTADGAAGQDDTPDATQTQAPDPKPIKLTADMVRIVDPPPGDRDDADEAKLTVDGNQETAWKLAWYSQPKFGNTKKGMGLLINLGEARSLSEVQVTTSAPGVVMDLRVGTSDFGDSSNGDKKVLEQFKSLSDAEGGPAKSTGTKHVLSVADPTQKYQYVMVFLSELPRNEETPGYQVNVNEIELYGY</sequence>
<dbReference type="PANTHER" id="PTHR45832">
    <property type="entry name" value="SERINE/THREONINE-PROTEIN KINASE SAMKA-RELATED-RELATED"/>
    <property type="match status" value="1"/>
</dbReference>